<comment type="similarity">
    <text evidence="6">Belongs to the methyltransferase superfamily. METTL16/RlmF family.</text>
</comment>
<keyword evidence="9" id="KW-1185">Reference proteome</keyword>
<evidence type="ECO:0000256" key="7">
    <source>
        <dbReference type="SAM" id="MobiDB-lite"/>
    </source>
</evidence>
<evidence type="ECO:0000256" key="3">
    <source>
        <dbReference type="ARBA" id="ARBA00022603"/>
    </source>
</evidence>
<dbReference type="PIRSF" id="PIRSF029038">
    <property type="entry name" value="Mtase_YbiN_prd"/>
    <property type="match status" value="1"/>
</dbReference>
<dbReference type="Pfam" id="PF05971">
    <property type="entry name" value="Methyltransf_10"/>
    <property type="match status" value="1"/>
</dbReference>
<dbReference type="RefSeq" id="WP_013767817.1">
    <property type="nucleotide sequence ID" value="NC_015510.1"/>
</dbReference>
<dbReference type="eggNOG" id="COG3129">
    <property type="taxonomic scope" value="Bacteria"/>
</dbReference>
<evidence type="ECO:0000313" key="9">
    <source>
        <dbReference type="Proteomes" id="UP000008461"/>
    </source>
</evidence>
<evidence type="ECO:0000256" key="5">
    <source>
        <dbReference type="ARBA" id="ARBA00022691"/>
    </source>
</evidence>
<dbReference type="SUPFAM" id="SSF53335">
    <property type="entry name" value="S-adenosyl-L-methionine-dependent methyltransferases"/>
    <property type="match status" value="1"/>
</dbReference>
<feature type="compositionally biased region" description="Basic and acidic residues" evidence="7">
    <location>
        <begin position="16"/>
        <end position="30"/>
    </location>
</feature>
<comment type="subcellular location">
    <subcellularLocation>
        <location evidence="6">Cytoplasm</location>
    </subcellularLocation>
</comment>
<dbReference type="AlphaFoldDB" id="F4KR46"/>
<reference key="2">
    <citation type="submission" date="2011-04" db="EMBL/GenBank/DDBJ databases">
        <title>Complete sequence of chromosome of Haliscomenobacter hydrossis DSM 1100.</title>
        <authorList>
            <consortium name="US DOE Joint Genome Institute (JGI-PGF)"/>
            <person name="Lucas S."/>
            <person name="Han J."/>
            <person name="Lapidus A."/>
            <person name="Bruce D."/>
            <person name="Goodwin L."/>
            <person name="Pitluck S."/>
            <person name="Peters L."/>
            <person name="Kyrpides N."/>
            <person name="Mavromatis K."/>
            <person name="Ivanova N."/>
            <person name="Ovchinnikova G."/>
            <person name="Pagani I."/>
            <person name="Daligault H."/>
            <person name="Detter J.C."/>
            <person name="Han C."/>
            <person name="Land M."/>
            <person name="Hauser L."/>
            <person name="Markowitz V."/>
            <person name="Cheng J.-F."/>
            <person name="Hugenholtz P."/>
            <person name="Woyke T."/>
            <person name="Wu D."/>
            <person name="Verbarg S."/>
            <person name="Frueling A."/>
            <person name="Brambilla E."/>
            <person name="Klenk H.-P."/>
            <person name="Eisen J.A."/>
        </authorList>
    </citation>
    <scope>NUCLEOTIDE SEQUENCE</scope>
    <source>
        <strain>DSM 1100</strain>
    </source>
</reference>
<dbReference type="Proteomes" id="UP000008461">
    <property type="component" value="Chromosome"/>
</dbReference>
<reference evidence="8 9" key="1">
    <citation type="journal article" date="2011" name="Stand. Genomic Sci.">
        <title>Complete genome sequence of Haliscomenobacter hydrossis type strain (O).</title>
        <authorList>
            <consortium name="US DOE Joint Genome Institute (JGI-PGF)"/>
            <person name="Daligault H."/>
            <person name="Lapidus A."/>
            <person name="Zeytun A."/>
            <person name="Nolan M."/>
            <person name="Lucas S."/>
            <person name="Del Rio T.G."/>
            <person name="Tice H."/>
            <person name="Cheng J.F."/>
            <person name="Tapia R."/>
            <person name="Han C."/>
            <person name="Goodwin L."/>
            <person name="Pitluck S."/>
            <person name="Liolios K."/>
            <person name="Pagani I."/>
            <person name="Ivanova N."/>
            <person name="Huntemann M."/>
            <person name="Mavromatis K."/>
            <person name="Mikhailova N."/>
            <person name="Pati A."/>
            <person name="Chen A."/>
            <person name="Palaniappan K."/>
            <person name="Land M."/>
            <person name="Hauser L."/>
            <person name="Brambilla E.M."/>
            <person name="Rohde M."/>
            <person name="Verbarg S."/>
            <person name="Goker M."/>
            <person name="Bristow J."/>
            <person name="Eisen J.A."/>
            <person name="Markowitz V."/>
            <person name="Hugenholtz P."/>
            <person name="Kyrpides N.C."/>
            <person name="Klenk H.P."/>
            <person name="Woyke T."/>
        </authorList>
    </citation>
    <scope>NUCLEOTIDE SEQUENCE [LARGE SCALE GENOMIC DNA]</scope>
    <source>
        <strain evidence="9">ATCC 27775 / DSM 1100 / LMG 10767 / O</strain>
    </source>
</reference>
<keyword evidence="4 6" id="KW-0808">Transferase</keyword>
<evidence type="ECO:0000256" key="1">
    <source>
        <dbReference type="ARBA" id="ARBA00022490"/>
    </source>
</evidence>
<keyword evidence="1 6" id="KW-0963">Cytoplasm</keyword>
<dbReference type="PANTHER" id="PTHR13393:SF0">
    <property type="entry name" value="RNA N6-ADENOSINE-METHYLTRANSFERASE METTL16"/>
    <property type="match status" value="1"/>
</dbReference>
<accession>F4KR46</accession>
<comment type="catalytic activity">
    <reaction evidence="6">
        <text>adenosine(1618) in 23S rRNA + S-adenosyl-L-methionine = N(6)-methyladenosine(1618) in 23S rRNA + S-adenosyl-L-homocysteine + H(+)</text>
        <dbReference type="Rhea" id="RHEA:16497"/>
        <dbReference type="Rhea" id="RHEA-COMP:10229"/>
        <dbReference type="Rhea" id="RHEA-COMP:10231"/>
        <dbReference type="ChEBI" id="CHEBI:15378"/>
        <dbReference type="ChEBI" id="CHEBI:57856"/>
        <dbReference type="ChEBI" id="CHEBI:59789"/>
        <dbReference type="ChEBI" id="CHEBI:74411"/>
        <dbReference type="ChEBI" id="CHEBI:74449"/>
        <dbReference type="EC" id="2.1.1.181"/>
    </reaction>
</comment>
<keyword evidence="3 6" id="KW-0489">Methyltransferase</keyword>
<name>F4KR46_HALH1</name>
<keyword evidence="2 6" id="KW-0698">rRNA processing</keyword>
<dbReference type="CDD" id="cd02440">
    <property type="entry name" value="AdoMet_MTases"/>
    <property type="match status" value="1"/>
</dbReference>
<comment type="function">
    <text evidence="6">Specifically methylates the adenine in position 1618 of 23S rRNA.</text>
</comment>
<dbReference type="STRING" id="760192.Halhy_5459"/>
<dbReference type="PANTHER" id="PTHR13393">
    <property type="entry name" value="SAM-DEPENDENT METHYLTRANSFERASE"/>
    <property type="match status" value="1"/>
</dbReference>
<dbReference type="InterPro" id="IPR010286">
    <property type="entry name" value="METTL16/RlmF"/>
</dbReference>
<dbReference type="KEGG" id="hhy:Halhy_5459"/>
<dbReference type="HAMAP" id="MF_01848">
    <property type="entry name" value="23SrRNA_methyltr_F"/>
    <property type="match status" value="1"/>
</dbReference>
<dbReference type="InterPro" id="IPR029063">
    <property type="entry name" value="SAM-dependent_MTases_sf"/>
</dbReference>
<dbReference type="NCBIfam" id="NF008725">
    <property type="entry name" value="PRK11727.1"/>
    <property type="match status" value="1"/>
</dbReference>
<feature type="region of interest" description="Disordered" evidence="7">
    <location>
        <begin position="1"/>
        <end position="34"/>
    </location>
</feature>
<keyword evidence="5 6" id="KW-0949">S-adenosyl-L-methionine</keyword>
<evidence type="ECO:0000256" key="6">
    <source>
        <dbReference type="HAMAP-Rule" id="MF_01848"/>
    </source>
</evidence>
<gene>
    <name evidence="6" type="primary">rlmF</name>
    <name evidence="8" type="ordered locus">Halhy_5459</name>
</gene>
<proteinExistence type="inferred from homology"/>
<evidence type="ECO:0000256" key="4">
    <source>
        <dbReference type="ARBA" id="ARBA00022679"/>
    </source>
</evidence>
<dbReference type="HOGENOM" id="CLU_027534_3_0_10"/>
<evidence type="ECO:0000313" key="8">
    <source>
        <dbReference type="EMBL" id="AEE53284.1"/>
    </source>
</evidence>
<dbReference type="GO" id="GO:0070475">
    <property type="term" value="P:rRNA base methylation"/>
    <property type="evidence" value="ECO:0007669"/>
    <property type="project" value="TreeGrafter"/>
</dbReference>
<evidence type="ECO:0000256" key="2">
    <source>
        <dbReference type="ARBA" id="ARBA00022552"/>
    </source>
</evidence>
<organism evidence="8 9">
    <name type="scientific">Haliscomenobacter hydrossis (strain ATCC 27775 / DSM 1100 / LMG 10767 / O)</name>
    <dbReference type="NCBI Taxonomy" id="760192"/>
    <lineage>
        <taxon>Bacteria</taxon>
        <taxon>Pseudomonadati</taxon>
        <taxon>Bacteroidota</taxon>
        <taxon>Saprospiria</taxon>
        <taxon>Saprospirales</taxon>
        <taxon>Haliscomenobacteraceae</taxon>
        <taxon>Haliscomenobacter</taxon>
    </lineage>
</organism>
<dbReference type="InterPro" id="IPR016909">
    <property type="entry name" value="rRNA_lsu_MeTfrase_F"/>
</dbReference>
<protein>
    <recommendedName>
        <fullName evidence="6">Ribosomal RNA large subunit methyltransferase F</fullName>
        <ecNumber evidence="6">2.1.1.181</ecNumber>
    </recommendedName>
    <alternativeName>
        <fullName evidence="6">23S rRNA mA1618 methyltransferase</fullName>
    </alternativeName>
    <alternativeName>
        <fullName evidence="6">rRNA adenine N-6-methyltransferase</fullName>
    </alternativeName>
</protein>
<dbReference type="GO" id="GO:0005737">
    <property type="term" value="C:cytoplasm"/>
    <property type="evidence" value="ECO:0007669"/>
    <property type="project" value="UniProtKB-SubCell"/>
</dbReference>
<dbReference type="OrthoDB" id="1115728at2"/>
<dbReference type="EC" id="2.1.1.181" evidence="6"/>
<dbReference type="GO" id="GO:0052907">
    <property type="term" value="F:23S rRNA (adenine(1618)-N(6))-methyltransferase activity"/>
    <property type="evidence" value="ECO:0007669"/>
    <property type="project" value="UniProtKB-EC"/>
</dbReference>
<sequence length="350" mass="39648">MPKINKGQTNHKPKDRSKEKKKEHPTEKAQLHPRNRHRARYNFKLLITSCPELADFVKPNVHGDESIDFADPVAVKLLNKALLKQYYSIENWDIPEGYLCPPIPGRADYIHHIAELLGSYNFGKIPQGQHIRCLDIGVGANCVYPIIGTNEYGWSFVGTEIDAQAIESANLIIAANPFLQDKVTCRLQTKPADIFKGIIQAEEYFDLSICNPPFHASAEAADAATLRKLSNLQQQKVTEVTKNFGGQNMELWCEGGEEAFVREMVRQSRQFATSCFWFSSLISKQTHLKKVYEALTKAGATEVKTIPMGQGNKTSRIVAWSFLSKEQQAAWRDLRWNSKPVKEEVAKEDW</sequence>
<dbReference type="Gene3D" id="3.40.50.150">
    <property type="entry name" value="Vaccinia Virus protein VP39"/>
    <property type="match status" value="1"/>
</dbReference>
<dbReference type="EMBL" id="CP002691">
    <property type="protein sequence ID" value="AEE53284.1"/>
    <property type="molecule type" value="Genomic_DNA"/>
</dbReference>